<keyword evidence="1" id="KW-0812">Transmembrane</keyword>
<protein>
    <submittedName>
        <fullName evidence="2">Uncharacterized protein</fullName>
    </submittedName>
</protein>
<accession>A0A6T8HW31</accession>
<evidence type="ECO:0000313" key="3">
    <source>
        <dbReference type="EMBL" id="CAD8410554.1"/>
    </source>
</evidence>
<reference evidence="2" key="1">
    <citation type="submission" date="2021-01" db="EMBL/GenBank/DDBJ databases">
        <authorList>
            <person name="Corre E."/>
            <person name="Pelletier E."/>
            <person name="Niang G."/>
            <person name="Scheremetjew M."/>
            <person name="Finn R."/>
            <person name="Kale V."/>
            <person name="Holt S."/>
            <person name="Cochrane G."/>
            <person name="Meng A."/>
            <person name="Brown T."/>
            <person name="Cohen L."/>
        </authorList>
    </citation>
    <scope>NUCLEOTIDE SEQUENCE</scope>
    <source>
        <strain evidence="2">CCAP1064/1</strain>
    </source>
</reference>
<keyword evidence="1" id="KW-0472">Membrane</keyword>
<feature type="transmembrane region" description="Helical" evidence="1">
    <location>
        <begin position="79"/>
        <end position="99"/>
    </location>
</feature>
<organism evidence="2">
    <name type="scientific">Proboscia inermis</name>
    <dbReference type="NCBI Taxonomy" id="420281"/>
    <lineage>
        <taxon>Eukaryota</taxon>
        <taxon>Sar</taxon>
        <taxon>Stramenopiles</taxon>
        <taxon>Ochrophyta</taxon>
        <taxon>Bacillariophyta</taxon>
        <taxon>Coscinodiscophyceae</taxon>
        <taxon>Rhizosoleniophycidae</taxon>
        <taxon>Rhizosoleniales</taxon>
        <taxon>Rhizosoleniaceae</taxon>
        <taxon>Proboscia</taxon>
    </lineage>
</organism>
<dbReference type="AlphaFoldDB" id="A0A6T8HW31"/>
<evidence type="ECO:0000256" key="1">
    <source>
        <dbReference type="SAM" id="Phobius"/>
    </source>
</evidence>
<sequence length="296" mass="33217">MPSSLATRTAIDARKAGHFDGGFGFEQNILLRVEEIRAEGNYMECILRARFPFSYVHIVQVLVDLVTWLYPVMAITSGLSFQIGVLGVIFLTLTYQGLFDLAKRFLDPFHNESFWSGFDPIRVDTLIAETNAGSLRWMYGLDDTPIPLNIMQGGGDKLDPFVLPDEGISVEDVSEMDAIEEAEKASADMEFSEQVVGPLTRVVIEDDMVEAEQQTYQDEFEETQAIMSAPPGADFVPGLDDLDDEDCIIGLDDCEPSEDSLEHPTKVYDDYLETLTEEYEDTIKQYEISAFIDNLD</sequence>
<keyword evidence="1" id="KW-1133">Transmembrane helix</keyword>
<evidence type="ECO:0000313" key="2">
    <source>
        <dbReference type="EMBL" id="CAD8410553.1"/>
    </source>
</evidence>
<dbReference type="EMBL" id="HBEL01013989">
    <property type="protein sequence ID" value="CAD8410553.1"/>
    <property type="molecule type" value="Transcribed_RNA"/>
</dbReference>
<dbReference type="EMBL" id="HBEL01013990">
    <property type="protein sequence ID" value="CAD8410554.1"/>
    <property type="molecule type" value="Transcribed_RNA"/>
</dbReference>
<proteinExistence type="predicted"/>
<name>A0A6T8HW31_9STRA</name>
<gene>
    <name evidence="2" type="ORF">PINE0816_LOCUS6676</name>
    <name evidence="3" type="ORF">PINE0816_LOCUS6677</name>
</gene>